<evidence type="ECO:0000256" key="1">
    <source>
        <dbReference type="ARBA" id="ARBA00006486"/>
    </source>
</evidence>
<comment type="similarity">
    <text evidence="1">Belongs to the IlvD/Edd family.</text>
</comment>
<dbReference type="SUPFAM" id="SSF143975">
    <property type="entry name" value="IlvD/EDD N-terminal domain-like"/>
    <property type="match status" value="1"/>
</dbReference>
<dbReference type="PANTHER" id="PTHR21000:SF5">
    <property type="entry name" value="DIHYDROXY-ACID DEHYDRATASE, MITOCHONDRIAL"/>
    <property type="match status" value="1"/>
</dbReference>
<evidence type="ECO:0000313" key="5">
    <source>
        <dbReference type="Proteomes" id="UP000011668"/>
    </source>
</evidence>
<sequence length="74" mass="8041">MAALRHNRPTILVYGMLHYLVYDCPALGYKKGDTVNIADAFESFGAYKTGQISDEERFDVVRHACPGAGACGGM</sequence>
<dbReference type="Proteomes" id="UP000011668">
    <property type="component" value="Unassembled WGS sequence"/>
</dbReference>
<dbReference type="OrthoDB" id="2333572at2759"/>
<keyword evidence="5" id="KW-1185">Reference proteome</keyword>
<keyword evidence="2" id="KW-0456">Lyase</keyword>
<evidence type="ECO:0000313" key="4">
    <source>
        <dbReference type="EMBL" id="ELU37036.1"/>
    </source>
</evidence>
<dbReference type="InterPro" id="IPR037237">
    <property type="entry name" value="IlvD/EDD_N"/>
</dbReference>
<dbReference type="GO" id="GO:0009082">
    <property type="term" value="P:branched-chain amino acid biosynthetic process"/>
    <property type="evidence" value="ECO:0007669"/>
    <property type="project" value="TreeGrafter"/>
</dbReference>
<gene>
    <name evidence="4" type="ORF">AG1IA_08931</name>
</gene>
<dbReference type="GO" id="GO:0005739">
    <property type="term" value="C:mitochondrion"/>
    <property type="evidence" value="ECO:0007669"/>
    <property type="project" value="TreeGrafter"/>
</dbReference>
<name>L8WFR9_THACA</name>
<evidence type="ECO:0000256" key="2">
    <source>
        <dbReference type="ARBA" id="ARBA00023239"/>
    </source>
</evidence>
<reference evidence="4 5" key="1">
    <citation type="journal article" date="2013" name="Nat. Commun.">
        <title>The evolution and pathogenic mechanisms of the rice sheath blight pathogen.</title>
        <authorList>
            <person name="Zheng A."/>
            <person name="Lin R."/>
            <person name="Xu L."/>
            <person name="Qin P."/>
            <person name="Tang C."/>
            <person name="Ai P."/>
            <person name="Zhang D."/>
            <person name="Liu Y."/>
            <person name="Sun Z."/>
            <person name="Feng H."/>
            <person name="Wang Y."/>
            <person name="Chen Y."/>
            <person name="Liang X."/>
            <person name="Fu R."/>
            <person name="Li Q."/>
            <person name="Zhang J."/>
            <person name="Yu X."/>
            <person name="Xie Z."/>
            <person name="Ding L."/>
            <person name="Guan P."/>
            <person name="Tang J."/>
            <person name="Liang Y."/>
            <person name="Wang S."/>
            <person name="Deng Q."/>
            <person name="Li S."/>
            <person name="Zhu J."/>
            <person name="Wang L."/>
            <person name="Liu H."/>
            <person name="Li P."/>
        </authorList>
    </citation>
    <scope>NUCLEOTIDE SEQUENCE [LARGE SCALE GENOMIC DNA]</scope>
    <source>
        <strain evidence="5">AG-1 IA</strain>
    </source>
</reference>
<proteinExistence type="inferred from homology"/>
<accession>L8WFR9</accession>
<feature type="domain" description="Dihydroxy-acid/6-phosphogluconate dehydratase N-terminal" evidence="3">
    <location>
        <begin position="1"/>
        <end position="74"/>
    </location>
</feature>
<dbReference type="HOGENOM" id="CLU_2689520_0_0_1"/>
<dbReference type="InterPro" id="IPR000581">
    <property type="entry name" value="ILV_EDD_N"/>
</dbReference>
<organism evidence="4 5">
    <name type="scientific">Thanatephorus cucumeris (strain AG1-IA)</name>
    <name type="common">Rice sheath blight fungus</name>
    <name type="synonym">Rhizoctonia solani</name>
    <dbReference type="NCBI Taxonomy" id="983506"/>
    <lineage>
        <taxon>Eukaryota</taxon>
        <taxon>Fungi</taxon>
        <taxon>Dikarya</taxon>
        <taxon>Basidiomycota</taxon>
        <taxon>Agaricomycotina</taxon>
        <taxon>Agaricomycetes</taxon>
        <taxon>Cantharellales</taxon>
        <taxon>Ceratobasidiaceae</taxon>
        <taxon>Rhizoctonia</taxon>
        <taxon>Rhizoctonia solani AG-1</taxon>
    </lineage>
</organism>
<dbReference type="GO" id="GO:0004160">
    <property type="term" value="F:dihydroxy-acid dehydratase activity"/>
    <property type="evidence" value="ECO:0007669"/>
    <property type="project" value="TreeGrafter"/>
</dbReference>
<dbReference type="STRING" id="983506.L8WFR9"/>
<comment type="caution">
    <text evidence="4">The sequence shown here is derived from an EMBL/GenBank/DDBJ whole genome shotgun (WGS) entry which is preliminary data.</text>
</comment>
<dbReference type="Pfam" id="PF00920">
    <property type="entry name" value="ILVD_EDD_N"/>
    <property type="match status" value="1"/>
</dbReference>
<dbReference type="AlphaFoldDB" id="L8WFR9"/>
<dbReference type="EMBL" id="AFRT01002893">
    <property type="protein sequence ID" value="ELU37036.1"/>
    <property type="molecule type" value="Genomic_DNA"/>
</dbReference>
<dbReference type="InterPro" id="IPR050165">
    <property type="entry name" value="DHAD_IlvD/Edd"/>
</dbReference>
<evidence type="ECO:0000259" key="3">
    <source>
        <dbReference type="Pfam" id="PF00920"/>
    </source>
</evidence>
<dbReference type="PANTHER" id="PTHR21000">
    <property type="entry name" value="DIHYDROXY-ACID DEHYDRATASE DAD"/>
    <property type="match status" value="1"/>
</dbReference>
<protein>
    <submittedName>
        <fullName evidence="4">Dehydratase family domain-containing protein</fullName>
    </submittedName>
</protein>